<proteinExistence type="predicted"/>
<gene>
    <name evidence="1" type="ORF">BDV98DRAFT_254773</name>
</gene>
<evidence type="ECO:0000313" key="2">
    <source>
        <dbReference type="Proteomes" id="UP000305067"/>
    </source>
</evidence>
<dbReference type="AlphaFoldDB" id="A0A5C3Q6H6"/>
<name>A0A5C3Q6H6_9AGAR</name>
<accession>A0A5C3Q6H6</accession>
<keyword evidence="2" id="KW-1185">Reference proteome</keyword>
<dbReference type="OrthoDB" id="3209743at2759"/>
<protein>
    <submittedName>
        <fullName evidence="1">Uncharacterized protein</fullName>
    </submittedName>
</protein>
<dbReference type="Proteomes" id="UP000305067">
    <property type="component" value="Unassembled WGS sequence"/>
</dbReference>
<organism evidence="1 2">
    <name type="scientific">Pterulicium gracile</name>
    <dbReference type="NCBI Taxonomy" id="1884261"/>
    <lineage>
        <taxon>Eukaryota</taxon>
        <taxon>Fungi</taxon>
        <taxon>Dikarya</taxon>
        <taxon>Basidiomycota</taxon>
        <taxon>Agaricomycotina</taxon>
        <taxon>Agaricomycetes</taxon>
        <taxon>Agaricomycetidae</taxon>
        <taxon>Agaricales</taxon>
        <taxon>Pleurotineae</taxon>
        <taxon>Pterulaceae</taxon>
        <taxon>Pterulicium</taxon>
    </lineage>
</organism>
<dbReference type="EMBL" id="ML178845">
    <property type="protein sequence ID" value="TFK97685.1"/>
    <property type="molecule type" value="Genomic_DNA"/>
</dbReference>
<reference evidence="1 2" key="1">
    <citation type="journal article" date="2019" name="Nat. Ecol. Evol.">
        <title>Megaphylogeny resolves global patterns of mushroom evolution.</title>
        <authorList>
            <person name="Varga T."/>
            <person name="Krizsan K."/>
            <person name="Foldi C."/>
            <person name="Dima B."/>
            <person name="Sanchez-Garcia M."/>
            <person name="Sanchez-Ramirez S."/>
            <person name="Szollosi G.J."/>
            <person name="Szarkandi J.G."/>
            <person name="Papp V."/>
            <person name="Albert L."/>
            <person name="Andreopoulos W."/>
            <person name="Angelini C."/>
            <person name="Antonin V."/>
            <person name="Barry K.W."/>
            <person name="Bougher N.L."/>
            <person name="Buchanan P."/>
            <person name="Buyck B."/>
            <person name="Bense V."/>
            <person name="Catcheside P."/>
            <person name="Chovatia M."/>
            <person name="Cooper J."/>
            <person name="Damon W."/>
            <person name="Desjardin D."/>
            <person name="Finy P."/>
            <person name="Geml J."/>
            <person name="Haridas S."/>
            <person name="Hughes K."/>
            <person name="Justo A."/>
            <person name="Karasinski D."/>
            <person name="Kautmanova I."/>
            <person name="Kiss B."/>
            <person name="Kocsube S."/>
            <person name="Kotiranta H."/>
            <person name="LaButti K.M."/>
            <person name="Lechner B.E."/>
            <person name="Liimatainen K."/>
            <person name="Lipzen A."/>
            <person name="Lukacs Z."/>
            <person name="Mihaltcheva S."/>
            <person name="Morgado L.N."/>
            <person name="Niskanen T."/>
            <person name="Noordeloos M.E."/>
            <person name="Ohm R.A."/>
            <person name="Ortiz-Santana B."/>
            <person name="Ovrebo C."/>
            <person name="Racz N."/>
            <person name="Riley R."/>
            <person name="Savchenko A."/>
            <person name="Shiryaev A."/>
            <person name="Soop K."/>
            <person name="Spirin V."/>
            <person name="Szebenyi C."/>
            <person name="Tomsovsky M."/>
            <person name="Tulloss R.E."/>
            <person name="Uehling J."/>
            <person name="Grigoriev I.V."/>
            <person name="Vagvolgyi C."/>
            <person name="Papp T."/>
            <person name="Martin F.M."/>
            <person name="Miettinen O."/>
            <person name="Hibbett D.S."/>
            <person name="Nagy L.G."/>
        </authorList>
    </citation>
    <scope>NUCLEOTIDE SEQUENCE [LARGE SCALE GENOMIC DNA]</scope>
    <source>
        <strain evidence="1 2">CBS 309.79</strain>
    </source>
</reference>
<evidence type="ECO:0000313" key="1">
    <source>
        <dbReference type="EMBL" id="TFK97685.1"/>
    </source>
</evidence>
<sequence>MAHECVVSMKRLSTRDRFSQTQNVSLEPNATAIVLPLRFSDFFNSSSPHLQTWKPWFCGFKPKSIKNRPLVDMCLDDTPAAVDIFYMLQCIAPGMFQIVYRDDRNDRGGELETVRSTPRLNWMSANKDAVKAILGSEERTEELMKVSNSVYTDLNTYGYEYDEGPGNDFAACSAEDCGWCGNCHY</sequence>